<keyword evidence="3 7" id="KW-0812">Transmembrane</keyword>
<dbReference type="PANTHER" id="PTHR30572:SF4">
    <property type="entry name" value="ABC TRANSPORTER PERMEASE YTRF"/>
    <property type="match status" value="1"/>
</dbReference>
<evidence type="ECO:0000256" key="5">
    <source>
        <dbReference type="ARBA" id="ARBA00023136"/>
    </source>
</evidence>
<dbReference type="GO" id="GO:0005886">
    <property type="term" value="C:plasma membrane"/>
    <property type="evidence" value="ECO:0007669"/>
    <property type="project" value="UniProtKB-SubCell"/>
</dbReference>
<feature type="transmembrane region" description="Helical" evidence="7">
    <location>
        <begin position="267"/>
        <end position="292"/>
    </location>
</feature>
<keyword evidence="11" id="KW-1185">Reference proteome</keyword>
<dbReference type="PANTHER" id="PTHR30572">
    <property type="entry name" value="MEMBRANE COMPONENT OF TRANSPORTER-RELATED"/>
    <property type="match status" value="1"/>
</dbReference>
<organism evidence="10 11">
    <name type="scientific">Dactylosporangium sucinum</name>
    <dbReference type="NCBI Taxonomy" id="1424081"/>
    <lineage>
        <taxon>Bacteria</taxon>
        <taxon>Bacillati</taxon>
        <taxon>Actinomycetota</taxon>
        <taxon>Actinomycetes</taxon>
        <taxon>Micromonosporales</taxon>
        <taxon>Micromonosporaceae</taxon>
        <taxon>Dactylosporangium</taxon>
    </lineage>
</organism>
<comment type="subcellular location">
    <subcellularLocation>
        <location evidence="1">Cell membrane</location>
        <topology evidence="1">Multi-pass membrane protein</topology>
    </subcellularLocation>
</comment>
<evidence type="ECO:0000256" key="7">
    <source>
        <dbReference type="SAM" id="Phobius"/>
    </source>
</evidence>
<comment type="similarity">
    <text evidence="6">Belongs to the ABC-4 integral membrane protein family.</text>
</comment>
<evidence type="ECO:0000259" key="8">
    <source>
        <dbReference type="Pfam" id="PF02687"/>
    </source>
</evidence>
<comment type="caution">
    <text evidence="10">The sequence shown here is derived from an EMBL/GenBank/DDBJ whole genome shotgun (WGS) entry which is preliminary data.</text>
</comment>
<accession>A0A917UCQ7</accession>
<dbReference type="InterPro" id="IPR003838">
    <property type="entry name" value="ABC3_permease_C"/>
</dbReference>
<keyword evidence="4 7" id="KW-1133">Transmembrane helix</keyword>
<evidence type="ECO:0000313" key="11">
    <source>
        <dbReference type="Proteomes" id="UP000642070"/>
    </source>
</evidence>
<dbReference type="EMBL" id="BMPI01000088">
    <property type="protein sequence ID" value="GGM81963.1"/>
    <property type="molecule type" value="Genomic_DNA"/>
</dbReference>
<name>A0A917UCQ7_9ACTN</name>
<dbReference type="RefSeq" id="WP_190257081.1">
    <property type="nucleotide sequence ID" value="NZ_BMPI01000088.1"/>
</dbReference>
<evidence type="ECO:0000256" key="4">
    <source>
        <dbReference type="ARBA" id="ARBA00022989"/>
    </source>
</evidence>
<gene>
    <name evidence="10" type="ORF">GCM10007977_099280</name>
</gene>
<dbReference type="Pfam" id="PF02687">
    <property type="entry name" value="FtsX"/>
    <property type="match status" value="1"/>
</dbReference>
<dbReference type="Proteomes" id="UP000642070">
    <property type="component" value="Unassembled WGS sequence"/>
</dbReference>
<dbReference type="InterPro" id="IPR025857">
    <property type="entry name" value="MacB_PCD"/>
</dbReference>
<evidence type="ECO:0000256" key="1">
    <source>
        <dbReference type="ARBA" id="ARBA00004651"/>
    </source>
</evidence>
<sequence>MSRLAAGDVFRLGTVGLRARPSRAALSALGVAIGIAAMLAVVGISGSGRADLRRTLDALGTNLLRVTAAEHAVLPDGAVGMIERIGPVTAATALRKLPDDVHVYRNDRIPAQQTNGILPFAVDLDLAETVGATVARGAWLNPATADFPAVVLGAESARRLGITTPDPRMVVRVGGEGFTVVGILAPVTLLPELDSAALIGAPAARTYLGAEAHPTTIYLRAADAQVTAVRDVLASTANPAAPYEVAVSRPSDALAARLATERAFNGLLLGLGAVALLVGGVGVANTMVITVLERRAEIGLRRSLGATRGQIRLQFLTEAALLSTLGGAAGVVLGTLVTAAYAVSRSWPIALPAWAVPAGLGATVVVGAVAGLYPAVRAARLAPTEALTAV</sequence>
<reference evidence="10" key="1">
    <citation type="journal article" date="2014" name="Int. J. Syst. Evol. Microbiol.">
        <title>Complete genome sequence of Corynebacterium casei LMG S-19264T (=DSM 44701T), isolated from a smear-ripened cheese.</title>
        <authorList>
            <consortium name="US DOE Joint Genome Institute (JGI-PGF)"/>
            <person name="Walter F."/>
            <person name="Albersmeier A."/>
            <person name="Kalinowski J."/>
            <person name="Ruckert C."/>
        </authorList>
    </citation>
    <scope>NUCLEOTIDE SEQUENCE</scope>
    <source>
        <strain evidence="10">JCM 19831</strain>
    </source>
</reference>
<feature type="domain" description="MacB-like periplasmic core" evidence="9">
    <location>
        <begin position="25"/>
        <end position="232"/>
    </location>
</feature>
<proteinExistence type="inferred from homology"/>
<evidence type="ECO:0000256" key="2">
    <source>
        <dbReference type="ARBA" id="ARBA00022475"/>
    </source>
</evidence>
<evidence type="ECO:0000256" key="3">
    <source>
        <dbReference type="ARBA" id="ARBA00022692"/>
    </source>
</evidence>
<feature type="transmembrane region" description="Helical" evidence="7">
    <location>
        <begin position="313"/>
        <end position="343"/>
    </location>
</feature>
<keyword evidence="2" id="KW-1003">Cell membrane</keyword>
<dbReference type="InterPro" id="IPR050250">
    <property type="entry name" value="Macrolide_Exporter_MacB"/>
</dbReference>
<dbReference type="Pfam" id="PF12704">
    <property type="entry name" value="MacB_PCD"/>
    <property type="match status" value="1"/>
</dbReference>
<feature type="domain" description="ABC3 transporter permease C-terminal" evidence="8">
    <location>
        <begin position="271"/>
        <end position="382"/>
    </location>
</feature>
<feature type="transmembrane region" description="Helical" evidence="7">
    <location>
        <begin position="24"/>
        <end position="44"/>
    </location>
</feature>
<dbReference type="GO" id="GO:0022857">
    <property type="term" value="F:transmembrane transporter activity"/>
    <property type="evidence" value="ECO:0007669"/>
    <property type="project" value="TreeGrafter"/>
</dbReference>
<evidence type="ECO:0000256" key="6">
    <source>
        <dbReference type="ARBA" id="ARBA00038076"/>
    </source>
</evidence>
<reference evidence="10" key="2">
    <citation type="submission" date="2020-09" db="EMBL/GenBank/DDBJ databases">
        <authorList>
            <person name="Sun Q."/>
            <person name="Ohkuma M."/>
        </authorList>
    </citation>
    <scope>NUCLEOTIDE SEQUENCE</scope>
    <source>
        <strain evidence="10">JCM 19831</strain>
    </source>
</reference>
<evidence type="ECO:0000313" key="10">
    <source>
        <dbReference type="EMBL" id="GGM81963.1"/>
    </source>
</evidence>
<protein>
    <submittedName>
        <fullName evidence="10">ABC transporter permease</fullName>
    </submittedName>
</protein>
<dbReference type="AlphaFoldDB" id="A0A917UCQ7"/>
<evidence type="ECO:0000259" key="9">
    <source>
        <dbReference type="Pfam" id="PF12704"/>
    </source>
</evidence>
<keyword evidence="5 7" id="KW-0472">Membrane</keyword>
<feature type="transmembrane region" description="Helical" evidence="7">
    <location>
        <begin position="349"/>
        <end position="373"/>
    </location>
</feature>